<feature type="region of interest" description="Disordered" evidence="1">
    <location>
        <begin position="22"/>
        <end position="87"/>
    </location>
</feature>
<organism evidence="2 3">
    <name type="scientific">Oikopleura dioica</name>
    <name type="common">Tunicate</name>
    <dbReference type="NCBI Taxonomy" id="34765"/>
    <lineage>
        <taxon>Eukaryota</taxon>
        <taxon>Metazoa</taxon>
        <taxon>Chordata</taxon>
        <taxon>Tunicata</taxon>
        <taxon>Appendicularia</taxon>
        <taxon>Copelata</taxon>
        <taxon>Oikopleuridae</taxon>
        <taxon>Oikopleura</taxon>
    </lineage>
</organism>
<name>A0ABN7TAH9_OIKDI</name>
<feature type="compositionally biased region" description="Polar residues" evidence="1">
    <location>
        <begin position="22"/>
        <end position="40"/>
    </location>
</feature>
<dbReference type="Proteomes" id="UP001158576">
    <property type="component" value="Chromosome 2"/>
</dbReference>
<keyword evidence="3" id="KW-1185">Reference proteome</keyword>
<protein>
    <submittedName>
        <fullName evidence="2">Oidioi.mRNA.OKI2018_I69.chr2.g6617.t1.cds</fullName>
    </submittedName>
</protein>
<evidence type="ECO:0000313" key="3">
    <source>
        <dbReference type="Proteomes" id="UP001158576"/>
    </source>
</evidence>
<gene>
    <name evidence="2" type="ORF">OKIOD_LOCUS15382</name>
</gene>
<evidence type="ECO:0000313" key="2">
    <source>
        <dbReference type="EMBL" id="CAG5112397.1"/>
    </source>
</evidence>
<sequence length="212" mass="23459">MDENNMMQNFMAAMGVMSTMMSQYNPAQPTGSYPSSNTRQADPGPTPNLGPGYGYGAGAMAQHAPAPPPPPPEKEDIPLPPSYNYPRFLEPEMEKSRKIIEAESSGWSRKTDEDLQKEKELSEHQKSLIAAAEKAAKINKKLTGYEQKPIYDKSNVPDPARLAQDRPLTNLALTYIPTERDETTGITNVPFVAQKGPPWFKSLSIHLKKCPN</sequence>
<dbReference type="EMBL" id="OU015567">
    <property type="protein sequence ID" value="CAG5112397.1"/>
    <property type="molecule type" value="Genomic_DNA"/>
</dbReference>
<reference evidence="2 3" key="1">
    <citation type="submission" date="2021-04" db="EMBL/GenBank/DDBJ databases">
        <authorList>
            <person name="Bliznina A."/>
        </authorList>
    </citation>
    <scope>NUCLEOTIDE SEQUENCE [LARGE SCALE GENOMIC DNA]</scope>
</reference>
<proteinExistence type="predicted"/>
<evidence type="ECO:0000256" key="1">
    <source>
        <dbReference type="SAM" id="MobiDB-lite"/>
    </source>
</evidence>
<accession>A0ABN7TAH9</accession>